<evidence type="ECO:0000256" key="6">
    <source>
        <dbReference type="ARBA" id="ARBA00023012"/>
    </source>
</evidence>
<dbReference type="GO" id="GO:0005524">
    <property type="term" value="F:ATP binding"/>
    <property type="evidence" value="ECO:0007669"/>
    <property type="project" value="UniProtKB-KW"/>
</dbReference>
<evidence type="ECO:0000256" key="5">
    <source>
        <dbReference type="ARBA" id="ARBA00022840"/>
    </source>
</evidence>
<comment type="caution">
    <text evidence="8">The sequence shown here is derived from an EMBL/GenBank/DDBJ whole genome shotgun (WGS) entry which is preliminary data.</text>
</comment>
<feature type="non-terminal residue" evidence="8">
    <location>
        <position position="251"/>
    </location>
</feature>
<dbReference type="SUPFAM" id="SSF55874">
    <property type="entry name" value="ATPase domain of HSP90 chaperone/DNA topoisomerase II/histidine kinase"/>
    <property type="match status" value="1"/>
</dbReference>
<keyword evidence="5" id="KW-0067">ATP-binding</keyword>
<reference evidence="8" key="1">
    <citation type="journal article" date="2014" name="Front. Microbiol.">
        <title>High frequency of phylogenetically diverse reductive dehalogenase-homologous genes in deep subseafloor sedimentary metagenomes.</title>
        <authorList>
            <person name="Kawai M."/>
            <person name="Futagami T."/>
            <person name="Toyoda A."/>
            <person name="Takaki Y."/>
            <person name="Nishi S."/>
            <person name="Hori S."/>
            <person name="Arai W."/>
            <person name="Tsubouchi T."/>
            <person name="Morono Y."/>
            <person name="Uchiyama I."/>
            <person name="Ito T."/>
            <person name="Fujiyama A."/>
            <person name="Inagaki F."/>
            <person name="Takami H."/>
        </authorList>
    </citation>
    <scope>NUCLEOTIDE SEQUENCE</scope>
    <source>
        <strain evidence="8">Expedition CK06-06</strain>
    </source>
</reference>
<feature type="non-terminal residue" evidence="8">
    <location>
        <position position="1"/>
    </location>
</feature>
<keyword evidence="1" id="KW-0597">Phosphoprotein</keyword>
<keyword evidence="4" id="KW-0418">Kinase</keyword>
<sequence>EANLITENSFLVEIMLESGHMDSFNRLASIIVHDLRGAVAKLSLSLHNASKYYYDPQFREDLLATISHSVKRIQSLTEKISESPTSLELKPYSINQILTEVVDELRLRESRGIKLKEKYGDISLLMLDAPFIKRVFRNMVINALEAMPQGGTIEISSYLKSPGRIVYVEIRDTGVGMTQNFIDNHLFKPFVTTKEKGLGLALYSAQEIVRLHGGEIEVESRPGHGTMFRIKLPFSSRDLGKAMTRKPLGQY</sequence>
<evidence type="ECO:0000256" key="1">
    <source>
        <dbReference type="ARBA" id="ARBA00022553"/>
    </source>
</evidence>
<dbReference type="PRINTS" id="PR00344">
    <property type="entry name" value="BCTRLSENSOR"/>
</dbReference>
<gene>
    <name evidence="8" type="ORF">S12H4_11495</name>
</gene>
<dbReference type="GO" id="GO:0000160">
    <property type="term" value="P:phosphorelay signal transduction system"/>
    <property type="evidence" value="ECO:0007669"/>
    <property type="project" value="UniProtKB-KW"/>
</dbReference>
<dbReference type="InterPro" id="IPR005467">
    <property type="entry name" value="His_kinase_dom"/>
</dbReference>
<name>X1SAU9_9ZZZZ</name>
<dbReference type="InterPro" id="IPR003594">
    <property type="entry name" value="HATPase_dom"/>
</dbReference>
<dbReference type="GO" id="GO:0016301">
    <property type="term" value="F:kinase activity"/>
    <property type="evidence" value="ECO:0007669"/>
    <property type="project" value="UniProtKB-KW"/>
</dbReference>
<organism evidence="8">
    <name type="scientific">marine sediment metagenome</name>
    <dbReference type="NCBI Taxonomy" id="412755"/>
    <lineage>
        <taxon>unclassified sequences</taxon>
        <taxon>metagenomes</taxon>
        <taxon>ecological metagenomes</taxon>
    </lineage>
</organism>
<dbReference type="Pfam" id="PF02518">
    <property type="entry name" value="HATPase_c"/>
    <property type="match status" value="1"/>
</dbReference>
<keyword evidence="3" id="KW-0547">Nucleotide-binding</keyword>
<dbReference type="PANTHER" id="PTHR43065:SF10">
    <property type="entry name" value="PEROXIDE STRESS-ACTIVATED HISTIDINE KINASE MAK3"/>
    <property type="match status" value="1"/>
</dbReference>
<keyword evidence="6" id="KW-0902">Two-component regulatory system</keyword>
<dbReference type="InterPro" id="IPR004358">
    <property type="entry name" value="Sig_transdc_His_kin-like_C"/>
</dbReference>
<evidence type="ECO:0000256" key="3">
    <source>
        <dbReference type="ARBA" id="ARBA00022741"/>
    </source>
</evidence>
<dbReference type="InterPro" id="IPR036890">
    <property type="entry name" value="HATPase_C_sf"/>
</dbReference>
<keyword evidence="2" id="KW-0808">Transferase</keyword>
<dbReference type="PANTHER" id="PTHR43065">
    <property type="entry name" value="SENSOR HISTIDINE KINASE"/>
    <property type="match status" value="1"/>
</dbReference>
<evidence type="ECO:0000256" key="4">
    <source>
        <dbReference type="ARBA" id="ARBA00022777"/>
    </source>
</evidence>
<feature type="domain" description="Histidine kinase" evidence="7">
    <location>
        <begin position="30"/>
        <end position="236"/>
    </location>
</feature>
<dbReference type="PROSITE" id="PS50109">
    <property type="entry name" value="HIS_KIN"/>
    <property type="match status" value="1"/>
</dbReference>
<evidence type="ECO:0000313" key="8">
    <source>
        <dbReference type="EMBL" id="GAI76246.1"/>
    </source>
</evidence>
<dbReference type="Gene3D" id="3.30.565.10">
    <property type="entry name" value="Histidine kinase-like ATPase, C-terminal domain"/>
    <property type="match status" value="1"/>
</dbReference>
<evidence type="ECO:0000259" key="7">
    <source>
        <dbReference type="PROSITE" id="PS50109"/>
    </source>
</evidence>
<accession>X1SAU9</accession>
<evidence type="ECO:0000256" key="2">
    <source>
        <dbReference type="ARBA" id="ARBA00022679"/>
    </source>
</evidence>
<protein>
    <recommendedName>
        <fullName evidence="7">Histidine kinase domain-containing protein</fullName>
    </recommendedName>
</protein>
<dbReference type="PROSITE" id="PS50890">
    <property type="entry name" value="PUA"/>
    <property type="match status" value="1"/>
</dbReference>
<proteinExistence type="predicted"/>
<dbReference type="SMART" id="SM00387">
    <property type="entry name" value="HATPase_c"/>
    <property type="match status" value="1"/>
</dbReference>
<dbReference type="EMBL" id="BARW01005173">
    <property type="protein sequence ID" value="GAI76246.1"/>
    <property type="molecule type" value="Genomic_DNA"/>
</dbReference>
<dbReference type="AlphaFoldDB" id="X1SAU9"/>